<organism evidence="1 2">
    <name type="scientific">Filobasidium floriforme</name>
    <dbReference type="NCBI Taxonomy" id="5210"/>
    <lineage>
        <taxon>Eukaryota</taxon>
        <taxon>Fungi</taxon>
        <taxon>Dikarya</taxon>
        <taxon>Basidiomycota</taxon>
        <taxon>Agaricomycotina</taxon>
        <taxon>Tremellomycetes</taxon>
        <taxon>Filobasidiales</taxon>
        <taxon>Filobasidiaceae</taxon>
        <taxon>Filobasidium</taxon>
    </lineage>
</organism>
<name>A0A8K0JJ28_9TREE</name>
<protein>
    <submittedName>
        <fullName evidence="1">Uncharacterized protein</fullName>
    </submittedName>
</protein>
<comment type="caution">
    <text evidence="1">The sequence shown here is derived from an EMBL/GenBank/DDBJ whole genome shotgun (WGS) entry which is preliminary data.</text>
</comment>
<reference evidence="1" key="1">
    <citation type="submission" date="2020-04" db="EMBL/GenBank/DDBJ databases">
        <title>Analysis of mating type loci in Filobasidium floriforme.</title>
        <authorList>
            <person name="Nowrousian M."/>
        </authorList>
    </citation>
    <scope>NUCLEOTIDE SEQUENCE</scope>
    <source>
        <strain evidence="1">CBS 6242</strain>
    </source>
</reference>
<proteinExistence type="predicted"/>
<sequence length="304" mass="34797">MLYGPLSGFGTWAFERNNGALAKVPHNQKPRDVPSTLLRFWWRELRLASLLANPAPDASDREKRAIEDLLRDVRAIAGSVMLEEARRALGSRMRLPPPFQRNRVVDLGQHAAYRPLLAYLSRRFPEVGFVDETQYLDGRPCLARRSNGYKLFTHVIYQGYKFCSKLYSRTRRDQYALAAIDDDGIRHLVRIKLFLTADLYTGDDQPRIPVKLALVETFVPVSSDLMPWGVRSIDTGTRIYRDEQKDVRFIELERLHASTIVSSINTNGHGTCLASISCDKEGEEPEFWLAADDDEQVDWPDQEE</sequence>
<evidence type="ECO:0000313" key="2">
    <source>
        <dbReference type="Proteomes" id="UP000812966"/>
    </source>
</evidence>
<evidence type="ECO:0000313" key="1">
    <source>
        <dbReference type="EMBL" id="KAG7527146.1"/>
    </source>
</evidence>
<dbReference type="AlphaFoldDB" id="A0A8K0JJ28"/>
<gene>
    <name evidence="1" type="ORF">FFLO_07226</name>
</gene>
<dbReference type="Proteomes" id="UP000812966">
    <property type="component" value="Unassembled WGS sequence"/>
</dbReference>
<dbReference type="EMBL" id="JABELV010000693">
    <property type="protein sequence ID" value="KAG7527146.1"/>
    <property type="molecule type" value="Genomic_DNA"/>
</dbReference>
<keyword evidence="2" id="KW-1185">Reference proteome</keyword>
<accession>A0A8K0JJ28</accession>